<dbReference type="InterPro" id="IPR012296">
    <property type="entry name" value="Nuclease_put_TT1808"/>
</dbReference>
<proteinExistence type="predicted"/>
<evidence type="ECO:0000313" key="3">
    <source>
        <dbReference type="Proteomes" id="UP000665020"/>
    </source>
</evidence>
<dbReference type="SUPFAM" id="SSF52980">
    <property type="entry name" value="Restriction endonuclease-like"/>
    <property type="match status" value="1"/>
</dbReference>
<dbReference type="PANTHER" id="PTHR36558:SF1">
    <property type="entry name" value="RESTRICTION ENDONUCLEASE DOMAIN-CONTAINING PROTEIN-RELATED"/>
    <property type="match status" value="1"/>
</dbReference>
<dbReference type="PANTHER" id="PTHR36558">
    <property type="entry name" value="GLR1098 PROTEIN"/>
    <property type="match status" value="1"/>
</dbReference>
<evidence type="ECO:0000259" key="1">
    <source>
        <dbReference type="Pfam" id="PF05685"/>
    </source>
</evidence>
<dbReference type="EMBL" id="CP046640">
    <property type="protein sequence ID" value="QTL97519.1"/>
    <property type="molecule type" value="Genomic_DNA"/>
</dbReference>
<dbReference type="Proteomes" id="UP000665020">
    <property type="component" value="Chromosome"/>
</dbReference>
<dbReference type="InterPro" id="IPR011335">
    <property type="entry name" value="Restrct_endonuc-II-like"/>
</dbReference>
<name>A0A8A7KDL2_9FIRM</name>
<dbReference type="RefSeq" id="WP_230869150.1">
    <property type="nucleotide sequence ID" value="NZ_CP046640.1"/>
</dbReference>
<dbReference type="KEGG" id="ifn:GM661_05735"/>
<protein>
    <submittedName>
        <fullName evidence="2">Prevent-host-death protein</fullName>
    </submittedName>
</protein>
<sequence length="245" mass="28428">MRVNSTDLQNAFGKYLSLVKKEDIIVIKNGKTVARLSHYLEPENFFIHEGVEEYKTRRISYQEYLSLVDSSDQRYELIDGEVYLMVSPSFNHQLVVNEISGQFYNYFRDKSCRSLTAPLDVRLCGFALKFEEDPNVVQPDVLVICDEDKVSEDNKYEGVPTLIVEVLSPSTRGKDMITKLNLYMKSGVSEYWIIDLEEKKINQYSFTGERDLDKMISLKEDDIIESIYFEDLKIALADIFKGINY</sequence>
<keyword evidence="3" id="KW-1185">Reference proteome</keyword>
<feature type="domain" description="Putative restriction endonuclease" evidence="1">
    <location>
        <begin position="62"/>
        <end position="221"/>
    </location>
</feature>
<dbReference type="AlphaFoldDB" id="A0A8A7KDL2"/>
<reference evidence="2" key="1">
    <citation type="submission" date="2019-12" db="EMBL/GenBank/DDBJ databases">
        <authorList>
            <person name="zhang j."/>
            <person name="sun C.M."/>
        </authorList>
    </citation>
    <scope>NUCLEOTIDE SEQUENCE</scope>
    <source>
        <strain evidence="2">NS-1</strain>
    </source>
</reference>
<dbReference type="Pfam" id="PF05685">
    <property type="entry name" value="Uma2"/>
    <property type="match status" value="1"/>
</dbReference>
<accession>A0A8A7KDL2</accession>
<evidence type="ECO:0000313" key="2">
    <source>
        <dbReference type="EMBL" id="QTL97519.1"/>
    </source>
</evidence>
<dbReference type="Gene3D" id="3.90.1570.10">
    <property type="entry name" value="tt1808, chain A"/>
    <property type="match status" value="1"/>
</dbReference>
<gene>
    <name evidence="2" type="ORF">GM661_05735</name>
</gene>
<dbReference type="CDD" id="cd06260">
    <property type="entry name" value="DUF820-like"/>
    <property type="match status" value="1"/>
</dbReference>
<dbReference type="InterPro" id="IPR008538">
    <property type="entry name" value="Uma2"/>
</dbReference>
<organism evidence="2 3">
    <name type="scientific">Iocasia fonsfrigidae</name>
    <dbReference type="NCBI Taxonomy" id="2682810"/>
    <lineage>
        <taxon>Bacteria</taxon>
        <taxon>Bacillati</taxon>
        <taxon>Bacillota</taxon>
        <taxon>Clostridia</taxon>
        <taxon>Halanaerobiales</taxon>
        <taxon>Halanaerobiaceae</taxon>
        <taxon>Iocasia</taxon>
    </lineage>
</organism>